<dbReference type="PANTHER" id="PTHR32494">
    <property type="entry name" value="ALLANTOATE DEIMINASE-RELATED"/>
    <property type="match status" value="1"/>
</dbReference>
<feature type="binding site" evidence="3">
    <location>
        <position position="90"/>
    </location>
    <ligand>
        <name>Zn(2+)</name>
        <dbReference type="ChEBI" id="CHEBI:29105"/>
        <label>1</label>
    </ligand>
</feature>
<dbReference type="STRING" id="460384.SAMN05216313_10460"/>
<dbReference type="InterPro" id="IPR002933">
    <property type="entry name" value="Peptidase_M20"/>
</dbReference>
<feature type="binding site" evidence="3">
    <location>
        <position position="79"/>
    </location>
    <ligand>
        <name>Zn(2+)</name>
        <dbReference type="ChEBI" id="CHEBI:29105"/>
        <label>1</label>
    </ligand>
</feature>
<dbReference type="Proteomes" id="UP000198508">
    <property type="component" value="Unassembled WGS sequence"/>
</dbReference>
<evidence type="ECO:0000256" key="3">
    <source>
        <dbReference type="PIRSR" id="PIRSR001235-1"/>
    </source>
</evidence>
<reference evidence="6" key="1">
    <citation type="submission" date="2016-10" db="EMBL/GenBank/DDBJ databases">
        <authorList>
            <person name="Varghese N."/>
            <person name="Submissions S."/>
        </authorList>
    </citation>
    <scope>NUCLEOTIDE SEQUENCE [LARGE SCALE GENOMIC DNA]</scope>
    <source>
        <strain evidence="6">NLAE-zl-G277</strain>
    </source>
</reference>
<evidence type="ECO:0000256" key="1">
    <source>
        <dbReference type="ARBA" id="ARBA00006153"/>
    </source>
</evidence>
<dbReference type="SUPFAM" id="SSF53187">
    <property type="entry name" value="Zn-dependent exopeptidases"/>
    <property type="match status" value="1"/>
</dbReference>
<organism evidence="5 6">
    <name type="scientific">Enterocloster lavalensis</name>
    <dbReference type="NCBI Taxonomy" id="460384"/>
    <lineage>
        <taxon>Bacteria</taxon>
        <taxon>Bacillati</taxon>
        <taxon>Bacillota</taxon>
        <taxon>Clostridia</taxon>
        <taxon>Lachnospirales</taxon>
        <taxon>Lachnospiraceae</taxon>
        <taxon>Enterocloster</taxon>
    </lineage>
</organism>
<dbReference type="InterPro" id="IPR010158">
    <property type="entry name" value="Amidase_Cbmase"/>
</dbReference>
<keyword evidence="3" id="KW-0862">Zinc</keyword>
<comment type="cofactor">
    <cofactor evidence="3">
        <name>Zn(2+)</name>
        <dbReference type="ChEBI" id="CHEBI:29105"/>
    </cofactor>
    <text evidence="3">Binds 2 Zn(2+) ions per subunit.</text>
</comment>
<dbReference type="PANTHER" id="PTHR32494:SF5">
    <property type="entry name" value="ALLANTOATE AMIDOHYDROLASE"/>
    <property type="match status" value="1"/>
</dbReference>
<proteinExistence type="inferred from homology"/>
<evidence type="ECO:0000313" key="5">
    <source>
        <dbReference type="EMBL" id="SET28698.1"/>
    </source>
</evidence>
<accession>A0A1I0DAV7</accession>
<dbReference type="RefSeq" id="WP_092361256.1">
    <property type="nucleotide sequence ID" value="NZ_DAINWJ010000159.1"/>
</dbReference>
<dbReference type="PIRSF" id="PIRSF001235">
    <property type="entry name" value="Amidase_carbamoylase"/>
    <property type="match status" value="1"/>
</dbReference>
<dbReference type="Pfam" id="PF07687">
    <property type="entry name" value="M20_dimer"/>
    <property type="match status" value="1"/>
</dbReference>
<dbReference type="AlphaFoldDB" id="A0A1I0DAV7"/>
<feature type="binding site" evidence="3">
    <location>
        <position position="383"/>
    </location>
    <ligand>
        <name>Zn(2+)</name>
        <dbReference type="ChEBI" id="CHEBI:29105"/>
        <label>2</label>
    </ligand>
</feature>
<dbReference type="EMBL" id="FOIM01000004">
    <property type="protein sequence ID" value="SET28698.1"/>
    <property type="molecule type" value="Genomic_DNA"/>
</dbReference>
<feature type="domain" description="Peptidase M20 dimerisation" evidence="4">
    <location>
        <begin position="213"/>
        <end position="311"/>
    </location>
</feature>
<protein>
    <submittedName>
        <fullName evidence="5">Allantoate deiminase</fullName>
    </submittedName>
</protein>
<dbReference type="Gene3D" id="3.30.70.360">
    <property type="match status" value="1"/>
</dbReference>
<dbReference type="Gene3D" id="3.40.630.10">
    <property type="entry name" value="Zn peptidases"/>
    <property type="match status" value="1"/>
</dbReference>
<feature type="binding site" evidence="3">
    <location>
        <position position="125"/>
    </location>
    <ligand>
        <name>Zn(2+)</name>
        <dbReference type="ChEBI" id="CHEBI:29105"/>
        <label>2</label>
    </ligand>
</feature>
<dbReference type="GO" id="GO:0046872">
    <property type="term" value="F:metal ion binding"/>
    <property type="evidence" value="ECO:0007669"/>
    <property type="project" value="UniProtKB-KW"/>
</dbReference>
<comment type="similarity">
    <text evidence="1">Belongs to the peptidase M20 family.</text>
</comment>
<evidence type="ECO:0000313" key="6">
    <source>
        <dbReference type="Proteomes" id="UP000198508"/>
    </source>
</evidence>
<feature type="binding site" evidence="3">
    <location>
        <position position="90"/>
    </location>
    <ligand>
        <name>Zn(2+)</name>
        <dbReference type="ChEBI" id="CHEBI:29105"/>
        <label>2</label>
    </ligand>
</feature>
<evidence type="ECO:0000259" key="4">
    <source>
        <dbReference type="Pfam" id="PF07687"/>
    </source>
</evidence>
<dbReference type="InterPro" id="IPR036264">
    <property type="entry name" value="Bact_exopeptidase_dim_dom"/>
</dbReference>
<dbReference type="SUPFAM" id="SSF55031">
    <property type="entry name" value="Bacterial exopeptidase dimerisation domain"/>
    <property type="match status" value="1"/>
</dbReference>
<gene>
    <name evidence="5" type="ORF">SAMN05216313_10460</name>
</gene>
<name>A0A1I0DAV7_9FIRM</name>
<dbReference type="CDD" id="cd03884">
    <property type="entry name" value="M20_bAS"/>
    <property type="match status" value="1"/>
</dbReference>
<dbReference type="NCBIfam" id="NF006771">
    <property type="entry name" value="PRK09290.1-5"/>
    <property type="match status" value="1"/>
</dbReference>
<keyword evidence="2" id="KW-0378">Hydrolase</keyword>
<evidence type="ECO:0000256" key="2">
    <source>
        <dbReference type="ARBA" id="ARBA00022801"/>
    </source>
</evidence>
<dbReference type="GO" id="GO:0016813">
    <property type="term" value="F:hydrolase activity, acting on carbon-nitrogen (but not peptide) bonds, in linear amidines"/>
    <property type="evidence" value="ECO:0007669"/>
    <property type="project" value="InterPro"/>
</dbReference>
<keyword evidence="3" id="KW-0479">Metal-binding</keyword>
<keyword evidence="6" id="KW-1185">Reference proteome</keyword>
<sequence>MADQKRMHQDIETLRKISEPCAAGTQRPSYTPEYREGVEYMKGRMAEFGLEVREDTVGNLFGVLRGTDPEAPSIISGSHLDSVKCSGAFDGIAGVVCALEAARMIQESKKPLKHTYEVLGTIGEEGTRFGQVLIGSQFMEGSFGEAQLDSVKGLEDGLTLRETIRNYGLTGDPAGACRRQDKVKAFIELHAEQGPILENAGKSIGIVENIVAISWLEVSVHGVASHPGTIPMDVRHDAGVGAFELICAVTRYAAQHYNGIATVTTGRLNLLPGSTNCIPSECDFTLDIRTCDEAARADLIRYTVETAKQVAVKCRVEINVQEAVHREHVPTDSHIEDLVEEAAAKLGYSHMRMNSGAGHDAMIFKRIWPAGMIFLPSHEGLTHHPDELVAFEDMEKGANVLYEVIRMLDEE</sequence>
<dbReference type="NCBIfam" id="TIGR01879">
    <property type="entry name" value="hydantase"/>
    <property type="match status" value="1"/>
</dbReference>
<dbReference type="InterPro" id="IPR011650">
    <property type="entry name" value="Peptidase_M20_dimer"/>
</dbReference>
<feature type="binding site" evidence="3">
    <location>
        <position position="190"/>
    </location>
    <ligand>
        <name>Zn(2+)</name>
        <dbReference type="ChEBI" id="CHEBI:29105"/>
        <label>1</label>
    </ligand>
</feature>
<dbReference type="Pfam" id="PF01546">
    <property type="entry name" value="Peptidase_M20"/>
    <property type="match status" value="1"/>
</dbReference>